<name>A0A366GFJ8_9GAMM</name>
<feature type="chain" id="PRO_5017033954" evidence="1">
    <location>
        <begin position="26"/>
        <end position="257"/>
    </location>
</feature>
<evidence type="ECO:0000259" key="2">
    <source>
        <dbReference type="Pfam" id="PF07589"/>
    </source>
</evidence>
<protein>
    <submittedName>
        <fullName evidence="3">Putative secreted protein with PEP-CTERM sorting signal</fullName>
    </submittedName>
</protein>
<dbReference type="RefSeq" id="WP_113863681.1">
    <property type="nucleotide sequence ID" value="NZ_QNRO01000021.1"/>
</dbReference>
<dbReference type="Proteomes" id="UP000252995">
    <property type="component" value="Unassembled WGS sequence"/>
</dbReference>
<gene>
    <name evidence="3" type="ORF">DET50_12116</name>
</gene>
<accession>A0A366GFJ8</accession>
<dbReference type="NCBIfam" id="TIGR02595">
    <property type="entry name" value="PEP_CTERM"/>
    <property type="match status" value="1"/>
</dbReference>
<organism evidence="3 4">
    <name type="scientific">Marinobacter pelagius</name>
    <dbReference type="NCBI Taxonomy" id="379482"/>
    <lineage>
        <taxon>Bacteria</taxon>
        <taxon>Pseudomonadati</taxon>
        <taxon>Pseudomonadota</taxon>
        <taxon>Gammaproteobacteria</taxon>
        <taxon>Pseudomonadales</taxon>
        <taxon>Marinobacteraceae</taxon>
        <taxon>Marinobacter</taxon>
    </lineage>
</organism>
<feature type="domain" description="Ice-binding protein C-terminal" evidence="2">
    <location>
        <begin position="227"/>
        <end position="250"/>
    </location>
</feature>
<reference evidence="3 4" key="1">
    <citation type="submission" date="2018-06" db="EMBL/GenBank/DDBJ databases">
        <title>Freshwater and sediment microbial communities from various areas in North America, analyzing microbe dynamics in response to fracking.</title>
        <authorList>
            <person name="Lamendella R."/>
        </authorList>
    </citation>
    <scope>NUCLEOTIDE SEQUENCE [LARGE SCALE GENOMIC DNA]</scope>
    <source>
        <strain evidence="3 4">114J</strain>
    </source>
</reference>
<feature type="signal peptide" evidence="1">
    <location>
        <begin position="1"/>
        <end position="25"/>
    </location>
</feature>
<dbReference type="Pfam" id="PF07589">
    <property type="entry name" value="PEP-CTERM"/>
    <property type="match status" value="1"/>
</dbReference>
<dbReference type="InterPro" id="IPR013424">
    <property type="entry name" value="Ice-binding_C"/>
</dbReference>
<proteinExistence type="predicted"/>
<evidence type="ECO:0000256" key="1">
    <source>
        <dbReference type="SAM" id="SignalP"/>
    </source>
</evidence>
<evidence type="ECO:0000313" key="3">
    <source>
        <dbReference type="EMBL" id="RBP25674.1"/>
    </source>
</evidence>
<sequence>MKLALAKQLTGIALASAFSVSVANAAMIDVTVSGPGVAEAEAAETDFLAFLKDTTTETFEGFTAATGSADQTTTINTSVGDFTQLQPGGDYPSEACNDGGFSCAGGLAILNSDTSPFSGRYPMPADADNQNWLDSMDSQQMQFSLASMYTAVGFYLTDPNDVGGIMNILFADQTEGTLDLGAVFDPSLASGSAFYVGIMSDVAISSLTFYTNDENDGFGIDNVTVGTVPEPGTLALLGLGLVGLGVMKRRKSSDTAC</sequence>
<keyword evidence="1" id="KW-0732">Signal</keyword>
<comment type="caution">
    <text evidence="3">The sequence shown here is derived from an EMBL/GenBank/DDBJ whole genome shotgun (WGS) entry which is preliminary data.</text>
</comment>
<evidence type="ECO:0000313" key="4">
    <source>
        <dbReference type="Proteomes" id="UP000252995"/>
    </source>
</evidence>
<dbReference type="EMBL" id="QNRO01000021">
    <property type="protein sequence ID" value="RBP25674.1"/>
    <property type="molecule type" value="Genomic_DNA"/>
</dbReference>
<dbReference type="OrthoDB" id="5703697at2"/>
<dbReference type="AlphaFoldDB" id="A0A366GFJ8"/>